<keyword evidence="2" id="KW-1003">Cell membrane</keyword>
<accession>A0A485LVZ1</accession>
<feature type="transmembrane region" description="Helical" evidence="7">
    <location>
        <begin position="368"/>
        <end position="391"/>
    </location>
</feature>
<evidence type="ECO:0000256" key="5">
    <source>
        <dbReference type="ARBA" id="ARBA00022989"/>
    </source>
</evidence>
<organism evidence="9">
    <name type="scientific">anaerobic digester metagenome</name>
    <dbReference type="NCBI Taxonomy" id="1263854"/>
    <lineage>
        <taxon>unclassified sequences</taxon>
        <taxon>metagenomes</taxon>
        <taxon>ecological metagenomes</taxon>
    </lineage>
</organism>
<evidence type="ECO:0000259" key="8">
    <source>
        <dbReference type="Pfam" id="PF06808"/>
    </source>
</evidence>
<dbReference type="PIRSF" id="PIRSF006066">
    <property type="entry name" value="HI0050"/>
    <property type="match status" value="1"/>
</dbReference>
<evidence type="ECO:0000313" key="9">
    <source>
        <dbReference type="EMBL" id="VFU12077.1"/>
    </source>
</evidence>
<dbReference type="EMBL" id="CAADRM010000029">
    <property type="protein sequence ID" value="VFU12077.1"/>
    <property type="molecule type" value="Genomic_DNA"/>
</dbReference>
<keyword evidence="6 7" id="KW-0472">Membrane</keyword>
<evidence type="ECO:0000256" key="4">
    <source>
        <dbReference type="ARBA" id="ARBA00022692"/>
    </source>
</evidence>
<evidence type="ECO:0000256" key="2">
    <source>
        <dbReference type="ARBA" id="ARBA00022475"/>
    </source>
</evidence>
<protein>
    <submittedName>
        <fullName evidence="9">TRAP C4-dicarboxylate transport system permease DctM subunit</fullName>
    </submittedName>
</protein>
<feature type="transmembrane region" description="Helical" evidence="7">
    <location>
        <begin position="31"/>
        <end position="53"/>
    </location>
</feature>
<sequence>MEPGTITLLLTLAMIAGLVSGLPITFVLGFIGVVFTFFLWGPGAMSVIPTLIFGKAMMSFGLLSVPLFVLMGFILQYSGIADKLFNAFYVWSGRIGGGLAVAAIIVCTLFAAMTGIGGAGTITMGLIALPAMLARNYNPKLALGGIGAGGALGILIPPSITMIIYGMICQVSVGRLFAGGIVPGLLLALLFVTYTLILCKLKPEYGPGMAEEEVLSLKEKLKATQAVIAPLLLICAVLGSIFSGIATPTEGAAIGAAGSFILMVLSGGLTWEKFRDISLGTLKLSGMVMWIVLGAYCFSTIYVALGATEFVSSLIQDLPFGYWGVFIIIQVIFFCLGMLLDPSAIVMITAPILTPIVAAMGYDPVWFGIVFIMNMQCAYISPPFGYNLFYLKSIAPAGIGIKEIYVAVIPFILLQLLGLVVVSVFPQIALWLPEVIYGGS</sequence>
<feature type="transmembrane region" description="Helical" evidence="7">
    <location>
        <begin position="60"/>
        <end position="80"/>
    </location>
</feature>
<gene>
    <name evidence="9" type="ORF">SCFA_1240007</name>
</gene>
<feature type="transmembrane region" description="Helical" evidence="7">
    <location>
        <begin position="141"/>
        <end position="165"/>
    </location>
</feature>
<comment type="subcellular location">
    <subcellularLocation>
        <location evidence="1">Cell inner membrane</location>
        <topology evidence="1">Multi-pass membrane protein</topology>
    </subcellularLocation>
</comment>
<dbReference type="AlphaFoldDB" id="A0A485LVZ1"/>
<feature type="transmembrane region" description="Helical" evidence="7">
    <location>
        <begin position="100"/>
        <end position="129"/>
    </location>
</feature>
<evidence type="ECO:0000256" key="6">
    <source>
        <dbReference type="ARBA" id="ARBA00023136"/>
    </source>
</evidence>
<dbReference type="InterPro" id="IPR004681">
    <property type="entry name" value="TRAP_DctM"/>
</dbReference>
<dbReference type="Pfam" id="PF06808">
    <property type="entry name" value="DctM"/>
    <property type="match status" value="1"/>
</dbReference>
<feature type="transmembrane region" description="Helical" evidence="7">
    <location>
        <begin position="252"/>
        <end position="272"/>
    </location>
</feature>
<feature type="transmembrane region" description="Helical" evidence="7">
    <location>
        <begin position="284"/>
        <end position="305"/>
    </location>
</feature>
<reference evidence="9" key="1">
    <citation type="submission" date="2019-03" db="EMBL/GenBank/DDBJ databases">
        <authorList>
            <person name="Hao L."/>
        </authorList>
    </citation>
    <scope>NUCLEOTIDE SEQUENCE</scope>
</reference>
<feature type="transmembrane region" description="Helical" evidence="7">
    <location>
        <begin position="320"/>
        <end position="339"/>
    </location>
</feature>
<dbReference type="PANTHER" id="PTHR33362">
    <property type="entry name" value="SIALIC ACID TRAP TRANSPORTER PERMEASE PROTEIN SIAT-RELATED"/>
    <property type="match status" value="1"/>
</dbReference>
<keyword evidence="5 7" id="KW-1133">Transmembrane helix</keyword>
<feature type="domain" description="TRAP C4-dicarboxylate transport system permease DctM subunit" evidence="8">
    <location>
        <begin position="13"/>
        <end position="428"/>
    </location>
</feature>
<dbReference type="GO" id="GO:0022857">
    <property type="term" value="F:transmembrane transporter activity"/>
    <property type="evidence" value="ECO:0007669"/>
    <property type="project" value="TreeGrafter"/>
</dbReference>
<evidence type="ECO:0000256" key="3">
    <source>
        <dbReference type="ARBA" id="ARBA00022519"/>
    </source>
</evidence>
<keyword evidence="4 7" id="KW-0812">Transmembrane</keyword>
<name>A0A485LVZ1_9ZZZZ</name>
<dbReference type="InterPro" id="IPR010656">
    <property type="entry name" value="DctM"/>
</dbReference>
<proteinExistence type="predicted"/>
<evidence type="ECO:0000256" key="1">
    <source>
        <dbReference type="ARBA" id="ARBA00004429"/>
    </source>
</evidence>
<evidence type="ECO:0000256" key="7">
    <source>
        <dbReference type="SAM" id="Phobius"/>
    </source>
</evidence>
<dbReference type="PANTHER" id="PTHR33362:SF7">
    <property type="entry name" value="SLL1103 PROTEIN"/>
    <property type="match status" value="1"/>
</dbReference>
<dbReference type="GO" id="GO:0005886">
    <property type="term" value="C:plasma membrane"/>
    <property type="evidence" value="ECO:0007669"/>
    <property type="project" value="UniProtKB-SubCell"/>
</dbReference>
<feature type="transmembrane region" description="Helical" evidence="7">
    <location>
        <begin position="226"/>
        <end position="246"/>
    </location>
</feature>
<feature type="transmembrane region" description="Helical" evidence="7">
    <location>
        <begin position="177"/>
        <end position="199"/>
    </location>
</feature>
<dbReference type="NCBIfam" id="TIGR00786">
    <property type="entry name" value="dctM"/>
    <property type="match status" value="1"/>
</dbReference>
<feature type="transmembrane region" description="Helical" evidence="7">
    <location>
        <begin position="403"/>
        <end position="425"/>
    </location>
</feature>
<keyword evidence="3" id="KW-0997">Cell inner membrane</keyword>